<feature type="region of interest" description="Disordered" evidence="2">
    <location>
        <begin position="887"/>
        <end position="921"/>
    </location>
</feature>
<comment type="caution">
    <text evidence="3">The sequence shown here is derived from an EMBL/GenBank/DDBJ whole genome shotgun (WGS) entry which is preliminary data.</text>
</comment>
<dbReference type="SMART" id="SM00028">
    <property type="entry name" value="TPR"/>
    <property type="match status" value="4"/>
</dbReference>
<gene>
    <name evidence="3" type="ORF">F3Y22_tig00112762pilonHSYRG00095</name>
</gene>
<feature type="compositionally biased region" description="Acidic residues" evidence="2">
    <location>
        <begin position="608"/>
        <end position="618"/>
    </location>
</feature>
<dbReference type="AlphaFoldDB" id="A0A6A2WTZ1"/>
<feature type="compositionally biased region" description="Polar residues" evidence="2">
    <location>
        <begin position="661"/>
        <end position="671"/>
    </location>
</feature>
<feature type="compositionally biased region" description="Basic and acidic residues" evidence="2">
    <location>
        <begin position="585"/>
        <end position="598"/>
    </location>
</feature>
<proteinExistence type="predicted"/>
<dbReference type="PANTHER" id="PTHR47553">
    <property type="entry name" value="MYOSIN-11"/>
    <property type="match status" value="1"/>
</dbReference>
<dbReference type="InterPro" id="IPR019734">
    <property type="entry name" value="TPR_rpt"/>
</dbReference>
<dbReference type="PANTHER" id="PTHR47553:SF1">
    <property type="entry name" value="RING_FYVE_PHD ZINC FINGER SUPERFAMILY PROTEIN"/>
    <property type="match status" value="1"/>
</dbReference>
<evidence type="ECO:0000313" key="3">
    <source>
        <dbReference type="EMBL" id="KAE8664488.1"/>
    </source>
</evidence>
<feature type="region of interest" description="Disordered" evidence="2">
    <location>
        <begin position="641"/>
        <end position="679"/>
    </location>
</feature>
<sequence length="1041" mass="115791">MLGKIGWEGLLGRSILHIAKDVPLSSRSSIASIIAESVGAYFAVVALSKEWFCVDTVIRRYACSLKPALKDEDDILKRIIGADGKESSSWGVALNNERTSGIQRETRGAMGSDVQVVSGHDRGREMHESQSVDQCMQNDMGSIRPKKLRQQALEERKNHERLESSNMSRILNKEVSEESGTKNKVRNPVGRDKDDLAAELRELGWSDMDFHDDKKKSTKLSFDGELSSLLGEIPKKINGHGTDKTQVVAIKKKALMLKREGKLAEAKEELKRAKVLEKQLEELELLVGTEDPDDELSAIIQIAASLKSLGWTEDSNPIEDDMVQSAPVKRETLLNEILSLKRAALSQKRAGNVAEAMAQLKKAKVLEKDLESFNSQPENSTANENVDAVKGLDLTRASKGKLMVQKELLSFKKNALALRREGRLDEADEELQNGRILEQQLEEMEKTAHVTNFSKGKDLKHEHPNVSESLPVEEDVTDQDMYDPTYLSILRNLGWTDNDNALSNSLVKDAKQKDSEQIIESSSIHVPSKIQTKTSRRTKAEIQRELLGLKRKAFSLRRQGNTDEAEEVLETAKALEAEMAELEAPKKVGESKFPKEKATTPARKGSAEEEEENVTEDDMTDSVMLSMLKNLGWKDEEVQSVTMKEEESKNLSHESLRSGHPSCNRSSSGIQVSPPRSKGEIQRELLGLKRKALSLRRNGQVEEAELLQRAKVLEAEMAELEASKCELVHDLSKDSKSGSFESFDNHERLGNWKNEVIVKKGPVVREKLEKLSSSLLHLTILQKYWILAGDDLTSSQIPDVQLASQENFTTKDEDTTGKSRLVNGEQKSYLLDVSSVPGFTSQNSQHMLRQAVLSHKKKALALKRDGKMAEAWEELRQAKLLEKSTVEDGTPKFGASDVSTSTSTLRSDAAKEQGTSALAPIPLSGRDRFKLQQESLGHKRKALKLRREGRMQEAEVEFELAKSLEAQLEELGAHDSTKSSGIGAEPVDDVVVEDLLDPQLLSALKAIGLDDSSVVAHGPARPELIKRLLQKVKMLTQRESN</sequence>
<protein>
    <submittedName>
        <fullName evidence="3">Phototropic-responsive NPH3 family protein</fullName>
    </submittedName>
</protein>
<organism evidence="3 4">
    <name type="scientific">Hibiscus syriacus</name>
    <name type="common">Rose of Sharon</name>
    <dbReference type="NCBI Taxonomy" id="106335"/>
    <lineage>
        <taxon>Eukaryota</taxon>
        <taxon>Viridiplantae</taxon>
        <taxon>Streptophyta</taxon>
        <taxon>Embryophyta</taxon>
        <taxon>Tracheophyta</taxon>
        <taxon>Spermatophyta</taxon>
        <taxon>Magnoliopsida</taxon>
        <taxon>eudicotyledons</taxon>
        <taxon>Gunneridae</taxon>
        <taxon>Pentapetalae</taxon>
        <taxon>rosids</taxon>
        <taxon>malvids</taxon>
        <taxon>Malvales</taxon>
        <taxon>Malvaceae</taxon>
        <taxon>Malvoideae</taxon>
        <taxon>Hibiscus</taxon>
    </lineage>
</organism>
<dbReference type="InterPro" id="IPR011990">
    <property type="entry name" value="TPR-like_helical_dom_sf"/>
</dbReference>
<dbReference type="EMBL" id="VEPZ02001648">
    <property type="protein sequence ID" value="KAE8664488.1"/>
    <property type="molecule type" value="Genomic_DNA"/>
</dbReference>
<evidence type="ECO:0000256" key="1">
    <source>
        <dbReference type="SAM" id="Coils"/>
    </source>
</evidence>
<dbReference type="SUPFAM" id="SSF48452">
    <property type="entry name" value="TPR-like"/>
    <property type="match status" value="1"/>
</dbReference>
<keyword evidence="4" id="KW-1185">Reference proteome</keyword>
<evidence type="ECO:0000313" key="4">
    <source>
        <dbReference type="Proteomes" id="UP000436088"/>
    </source>
</evidence>
<feature type="compositionally biased region" description="Basic and acidic residues" evidence="2">
    <location>
        <begin position="641"/>
        <end position="657"/>
    </location>
</feature>
<dbReference type="Proteomes" id="UP000436088">
    <property type="component" value="Unassembled WGS sequence"/>
</dbReference>
<feature type="region of interest" description="Disordered" evidence="2">
    <location>
        <begin position="585"/>
        <end position="618"/>
    </location>
</feature>
<reference evidence="3" key="1">
    <citation type="submission" date="2019-09" db="EMBL/GenBank/DDBJ databases">
        <title>Draft genome information of white flower Hibiscus syriacus.</title>
        <authorList>
            <person name="Kim Y.-M."/>
        </authorList>
    </citation>
    <scope>NUCLEOTIDE SEQUENCE [LARGE SCALE GENOMIC DNA]</scope>
    <source>
        <strain evidence="3">YM2019G1</strain>
    </source>
</reference>
<keyword evidence="1" id="KW-0175">Coiled coil</keyword>
<name>A0A6A2WTZ1_HIBSY</name>
<evidence type="ECO:0000256" key="2">
    <source>
        <dbReference type="SAM" id="MobiDB-lite"/>
    </source>
</evidence>
<feature type="compositionally biased region" description="Polar residues" evidence="2">
    <location>
        <begin position="897"/>
        <end position="906"/>
    </location>
</feature>
<accession>A0A6A2WTZ1</accession>
<feature type="coiled-coil region" evidence="1">
    <location>
        <begin position="539"/>
        <end position="585"/>
    </location>
</feature>